<dbReference type="Proteomes" id="UP000297900">
    <property type="component" value="Unassembled WGS sequence"/>
</dbReference>
<dbReference type="AlphaFoldDB" id="A0A4Y8M4J9"/>
<feature type="transmembrane region" description="Helical" evidence="2">
    <location>
        <begin position="108"/>
        <end position="129"/>
    </location>
</feature>
<evidence type="ECO:0000313" key="4">
    <source>
        <dbReference type="Proteomes" id="UP000297900"/>
    </source>
</evidence>
<organism evidence="3 4">
    <name type="scientific">Cohnella luojiensis</name>
    <dbReference type="NCBI Taxonomy" id="652876"/>
    <lineage>
        <taxon>Bacteria</taxon>
        <taxon>Bacillati</taxon>
        <taxon>Bacillota</taxon>
        <taxon>Bacilli</taxon>
        <taxon>Bacillales</taxon>
        <taxon>Paenibacillaceae</taxon>
        <taxon>Cohnella</taxon>
    </lineage>
</organism>
<name>A0A4Y8M4J9_9BACL</name>
<feature type="transmembrane region" description="Helical" evidence="2">
    <location>
        <begin position="73"/>
        <end position="96"/>
    </location>
</feature>
<evidence type="ECO:0008006" key="5">
    <source>
        <dbReference type="Google" id="ProtNLM"/>
    </source>
</evidence>
<dbReference type="Pfam" id="PF11085">
    <property type="entry name" value="YqhR"/>
    <property type="match status" value="1"/>
</dbReference>
<accession>A0A4Y8M4J9</accession>
<dbReference type="EMBL" id="SOMN01000003">
    <property type="protein sequence ID" value="TFE29879.1"/>
    <property type="molecule type" value="Genomic_DNA"/>
</dbReference>
<comment type="caution">
    <text evidence="3">The sequence shown here is derived from an EMBL/GenBank/DDBJ whole genome shotgun (WGS) entry which is preliminary data.</text>
</comment>
<evidence type="ECO:0000313" key="3">
    <source>
        <dbReference type="EMBL" id="TFE29879.1"/>
    </source>
</evidence>
<evidence type="ECO:0000256" key="2">
    <source>
        <dbReference type="SAM" id="Phobius"/>
    </source>
</evidence>
<evidence type="ECO:0000256" key="1">
    <source>
        <dbReference type="SAM" id="MobiDB-lite"/>
    </source>
</evidence>
<feature type="compositionally biased region" description="Basic and acidic residues" evidence="1">
    <location>
        <begin position="1"/>
        <end position="12"/>
    </location>
</feature>
<keyword evidence="2" id="KW-0472">Membrane</keyword>
<dbReference type="RefSeq" id="WP_135150797.1">
    <property type="nucleotide sequence ID" value="NZ_SOMN01000003.1"/>
</dbReference>
<keyword evidence="2" id="KW-1133">Transmembrane helix</keyword>
<protein>
    <recommendedName>
        <fullName evidence="5">DUF1440 domain-containing protein</fullName>
    </recommendedName>
</protein>
<dbReference type="InterPro" id="IPR024563">
    <property type="entry name" value="YqhR"/>
</dbReference>
<gene>
    <name evidence="3" type="ORF">E2980_03705</name>
</gene>
<proteinExistence type="predicted"/>
<keyword evidence="4" id="KW-1185">Reference proteome</keyword>
<dbReference type="OrthoDB" id="2691442at2"/>
<reference evidence="3 4" key="1">
    <citation type="submission" date="2019-03" db="EMBL/GenBank/DDBJ databases">
        <title>Cohnella endophytica sp. nov., a novel endophytic bacterium isolated from bark of Sonneratia apetala.</title>
        <authorList>
            <person name="Tuo L."/>
        </authorList>
    </citation>
    <scope>NUCLEOTIDE SEQUENCE [LARGE SCALE GENOMIC DNA]</scope>
    <source>
        <strain evidence="3 4">CCTCC AB 208254</strain>
    </source>
</reference>
<keyword evidence="2" id="KW-0812">Transmembrane</keyword>
<feature type="transmembrane region" description="Helical" evidence="2">
    <location>
        <begin position="135"/>
        <end position="160"/>
    </location>
</feature>
<sequence>MKAEQTESDRQHSGNNGNDPKPTQPVLFSLKIGFYAGLIWGLVRWLLTGLNFTNVTQAFLLDPFVSRKLLDGFYWQAGGFVMFILMSMLAAVLYVAILGRLQGPWPGLFFGVVWWGLVYAWAGPLIGAVPPLNRIGWSSIVTDFCLFMMWGLFIGFSIAFELHNEAGREPASQSKKGSPRPAN</sequence>
<feature type="transmembrane region" description="Helical" evidence="2">
    <location>
        <begin position="32"/>
        <end position="53"/>
    </location>
</feature>
<feature type="region of interest" description="Disordered" evidence="1">
    <location>
        <begin position="1"/>
        <end position="22"/>
    </location>
</feature>